<dbReference type="AlphaFoldDB" id="A0A0P1B9L3"/>
<accession>A0A0P1B9L3</accession>
<evidence type="ECO:0000313" key="1">
    <source>
        <dbReference type="EMBL" id="CEH12366.1"/>
    </source>
</evidence>
<evidence type="ECO:0000313" key="2">
    <source>
        <dbReference type="Proteomes" id="UP000054845"/>
    </source>
</evidence>
<protein>
    <submittedName>
        <fullName evidence="1">Uncharacterized protein</fullName>
    </submittedName>
</protein>
<dbReference type="Proteomes" id="UP000054845">
    <property type="component" value="Unassembled WGS sequence"/>
</dbReference>
<proteinExistence type="predicted"/>
<keyword evidence="2" id="KW-1185">Reference proteome</keyword>
<dbReference type="EMBL" id="CCYA01000149">
    <property type="protein sequence ID" value="CEH12366.1"/>
    <property type="molecule type" value="Genomic_DNA"/>
</dbReference>
<name>A0A0P1B9L3_9BASI</name>
<sequence>MLQGRLCGVRVHMSSAHIFFSPLLRDRYLLYLETRIHDQTASISQKLKWEQSFHSRLTASYAEMNGPPLHCPTVHSWPMSRHAGMLIGSRAASACFSAGHRPPPAFVRHITRHQAALSMQSANPDVRQESLRSLSFRPRSTRHWPRQ</sequence>
<reference evidence="1 2" key="1">
    <citation type="submission" date="2014-09" db="EMBL/GenBank/DDBJ databases">
        <authorList>
            <person name="Magalhaes I.L.F."/>
            <person name="Oliveira U."/>
            <person name="Santos F.R."/>
            <person name="Vidigal T.H.D.A."/>
            <person name="Brescovit A.D."/>
            <person name="Santos A.J."/>
        </authorList>
    </citation>
    <scope>NUCLEOTIDE SEQUENCE [LARGE SCALE GENOMIC DNA]</scope>
</reference>
<organism evidence="1 2">
    <name type="scientific">Ceraceosorus bombacis</name>
    <dbReference type="NCBI Taxonomy" id="401625"/>
    <lineage>
        <taxon>Eukaryota</taxon>
        <taxon>Fungi</taxon>
        <taxon>Dikarya</taxon>
        <taxon>Basidiomycota</taxon>
        <taxon>Ustilaginomycotina</taxon>
        <taxon>Exobasidiomycetes</taxon>
        <taxon>Ceraceosorales</taxon>
        <taxon>Ceraceosoraceae</taxon>
        <taxon>Ceraceosorus</taxon>
    </lineage>
</organism>